<evidence type="ECO:0000256" key="7">
    <source>
        <dbReference type="RuleBase" id="RU363032"/>
    </source>
</evidence>
<name>A0A2M8VZR2_9BURK</name>
<dbReference type="Gene3D" id="1.10.3720.10">
    <property type="entry name" value="MetI-like"/>
    <property type="match status" value="1"/>
</dbReference>
<dbReference type="CDD" id="cd06261">
    <property type="entry name" value="TM_PBP2"/>
    <property type="match status" value="1"/>
</dbReference>
<comment type="caution">
    <text evidence="9">The sequence shown here is derived from an EMBL/GenBank/DDBJ whole genome shotgun (WGS) entry which is preliminary data.</text>
</comment>
<keyword evidence="4 7" id="KW-0812">Transmembrane</keyword>
<dbReference type="Proteomes" id="UP000229366">
    <property type="component" value="Unassembled WGS sequence"/>
</dbReference>
<dbReference type="GO" id="GO:0005886">
    <property type="term" value="C:plasma membrane"/>
    <property type="evidence" value="ECO:0007669"/>
    <property type="project" value="UniProtKB-SubCell"/>
</dbReference>
<dbReference type="InterPro" id="IPR000515">
    <property type="entry name" value="MetI-like"/>
</dbReference>
<keyword evidence="6 7" id="KW-0472">Membrane</keyword>
<evidence type="ECO:0000256" key="4">
    <source>
        <dbReference type="ARBA" id="ARBA00022692"/>
    </source>
</evidence>
<organism evidence="9 10">
    <name type="scientific">Polynucleobacter brandtiae</name>
    <dbReference type="NCBI Taxonomy" id="1938816"/>
    <lineage>
        <taxon>Bacteria</taxon>
        <taxon>Pseudomonadati</taxon>
        <taxon>Pseudomonadota</taxon>
        <taxon>Betaproteobacteria</taxon>
        <taxon>Burkholderiales</taxon>
        <taxon>Burkholderiaceae</taxon>
        <taxon>Polynucleobacter</taxon>
    </lineage>
</organism>
<dbReference type="AlphaFoldDB" id="A0A2M8VZR2"/>
<evidence type="ECO:0000313" key="9">
    <source>
        <dbReference type="EMBL" id="PJI83343.1"/>
    </source>
</evidence>
<feature type="transmembrane region" description="Helical" evidence="7">
    <location>
        <begin position="251"/>
        <end position="268"/>
    </location>
</feature>
<dbReference type="InterPro" id="IPR005769">
    <property type="entry name" value="PhnE/PtxC"/>
</dbReference>
<accession>A0A2M8VZR2</accession>
<feature type="transmembrane region" description="Helical" evidence="7">
    <location>
        <begin position="137"/>
        <end position="160"/>
    </location>
</feature>
<comment type="similarity">
    <text evidence="7">Belongs to the binding-protein-dependent transport system permease family.</text>
</comment>
<feature type="transmembrane region" description="Helical" evidence="7">
    <location>
        <begin position="25"/>
        <end position="46"/>
    </location>
</feature>
<keyword evidence="3" id="KW-1003">Cell membrane</keyword>
<dbReference type="NCBIfam" id="TIGR01097">
    <property type="entry name" value="PhnE"/>
    <property type="match status" value="1"/>
</dbReference>
<reference evidence="9 10" key="1">
    <citation type="submission" date="2017-11" db="EMBL/GenBank/DDBJ databases">
        <title>Genomic Encyclopedia of Type Strains, Phase III (KMG-III): the genomes of soil and plant-associated and newly described type strains.</title>
        <authorList>
            <person name="Whitman W."/>
        </authorList>
    </citation>
    <scope>NUCLEOTIDE SEQUENCE [LARGE SCALE GENOMIC DNA]</scope>
    <source>
        <strain evidence="9 10">UB-Domo-W1</strain>
    </source>
</reference>
<evidence type="ECO:0000256" key="1">
    <source>
        <dbReference type="ARBA" id="ARBA00004651"/>
    </source>
</evidence>
<dbReference type="OrthoDB" id="8557224at2"/>
<evidence type="ECO:0000259" key="8">
    <source>
        <dbReference type="PROSITE" id="PS50928"/>
    </source>
</evidence>
<keyword evidence="5 7" id="KW-1133">Transmembrane helix</keyword>
<dbReference type="SUPFAM" id="SSF161098">
    <property type="entry name" value="MetI-like"/>
    <property type="match status" value="1"/>
</dbReference>
<evidence type="ECO:0000256" key="6">
    <source>
        <dbReference type="ARBA" id="ARBA00023136"/>
    </source>
</evidence>
<evidence type="ECO:0000256" key="5">
    <source>
        <dbReference type="ARBA" id="ARBA00022989"/>
    </source>
</evidence>
<sequence>MKIQANSEAIKTVIHSIGTEPARLYCIRCLITLGLILGLTVLSFMYLSLNPAALFTSEALSSLFGFVGRFFPPDLSDDFLRKIGAGFLETIAISALATLTAAVLSIGLALPVAGRFGLPAKVVARFMCNFLRSVPELVWAVLMVLAVGLGPFAGTLALTLHTTGVLGRLFGETLENYPPAASNALTLSGAGPIDAFLYATFPGIAPQLLSYSLYRWEMNIRMATILGFVGAGGLGQMLFYELSLLREPKASTVIIAMLLLVFLVDAISNRLRRIQMHNLG</sequence>
<feature type="transmembrane region" description="Helical" evidence="7">
    <location>
        <begin position="83"/>
        <end position="110"/>
    </location>
</feature>
<dbReference type="GO" id="GO:0015416">
    <property type="term" value="F:ABC-type phosphonate transporter activity"/>
    <property type="evidence" value="ECO:0007669"/>
    <property type="project" value="InterPro"/>
</dbReference>
<proteinExistence type="inferred from homology"/>
<dbReference type="PANTHER" id="PTHR30043">
    <property type="entry name" value="PHOSPHONATES TRANSPORT SYSTEM PERMEASE PROTEIN"/>
    <property type="match status" value="1"/>
</dbReference>
<evidence type="ECO:0000313" key="10">
    <source>
        <dbReference type="Proteomes" id="UP000229366"/>
    </source>
</evidence>
<feature type="transmembrane region" description="Helical" evidence="7">
    <location>
        <begin position="220"/>
        <end position="239"/>
    </location>
</feature>
<dbReference type="PROSITE" id="PS50928">
    <property type="entry name" value="ABC_TM1"/>
    <property type="match status" value="1"/>
</dbReference>
<keyword evidence="2 7" id="KW-0813">Transport</keyword>
<dbReference type="Pfam" id="PF00528">
    <property type="entry name" value="BPD_transp_1"/>
    <property type="match status" value="1"/>
</dbReference>
<dbReference type="EMBL" id="PGTX01000001">
    <property type="protein sequence ID" value="PJI83343.1"/>
    <property type="molecule type" value="Genomic_DNA"/>
</dbReference>
<dbReference type="RefSeq" id="WP_100379054.1">
    <property type="nucleotide sequence ID" value="NZ_CBCSBW010000001.1"/>
</dbReference>
<evidence type="ECO:0000256" key="3">
    <source>
        <dbReference type="ARBA" id="ARBA00022475"/>
    </source>
</evidence>
<protein>
    <submittedName>
        <fullName evidence="9">Phosphonate transport system permease protein</fullName>
    </submittedName>
</protein>
<dbReference type="PANTHER" id="PTHR30043:SF1">
    <property type="entry name" value="ABC TRANSPORT SYSTEM PERMEASE PROTEIN P69"/>
    <property type="match status" value="1"/>
</dbReference>
<comment type="subcellular location">
    <subcellularLocation>
        <location evidence="1 7">Cell membrane</location>
        <topology evidence="1 7">Multi-pass membrane protein</topology>
    </subcellularLocation>
</comment>
<feature type="domain" description="ABC transmembrane type-1" evidence="8">
    <location>
        <begin position="87"/>
        <end position="268"/>
    </location>
</feature>
<keyword evidence="10" id="KW-1185">Reference proteome</keyword>
<gene>
    <name evidence="9" type="ORF">B0G85_0740</name>
</gene>
<evidence type="ECO:0000256" key="2">
    <source>
        <dbReference type="ARBA" id="ARBA00022448"/>
    </source>
</evidence>
<dbReference type="InterPro" id="IPR035906">
    <property type="entry name" value="MetI-like_sf"/>
</dbReference>